<comment type="caution">
    <text evidence="2">The sequence shown here is derived from an EMBL/GenBank/DDBJ whole genome shotgun (WGS) entry which is preliminary data.</text>
</comment>
<proteinExistence type="predicted"/>
<evidence type="ECO:0000313" key="2">
    <source>
        <dbReference type="EMBL" id="KGE12615.1"/>
    </source>
</evidence>
<organism evidence="2 3">
    <name type="scientific">Sphingobacterium deserti</name>
    <dbReference type="NCBI Taxonomy" id="1229276"/>
    <lineage>
        <taxon>Bacteria</taxon>
        <taxon>Pseudomonadati</taxon>
        <taxon>Bacteroidota</taxon>
        <taxon>Sphingobacteriia</taxon>
        <taxon>Sphingobacteriales</taxon>
        <taxon>Sphingobacteriaceae</taxon>
        <taxon>Sphingobacterium</taxon>
    </lineage>
</organism>
<reference evidence="2 3" key="2">
    <citation type="journal article" date="2015" name="PLoS ONE">
        <title>Whole-Genome Optical Mapping and Finished Genome Sequence of Sphingobacterium deserti sp. nov., a New Species Isolated from the Western Desert of China.</title>
        <authorList>
            <person name="Teng C."/>
            <person name="Zhou Z."/>
            <person name="Molnar I."/>
            <person name="Li X."/>
            <person name="Tang R."/>
            <person name="Chen M."/>
            <person name="Wang L."/>
            <person name="Su S."/>
            <person name="Zhang W."/>
            <person name="Lin M."/>
        </authorList>
    </citation>
    <scope>NUCLEOTIDE SEQUENCE [LARGE SCALE GENOMIC DNA]</scope>
    <source>
        <strain evidence="3">ACCC05744</strain>
    </source>
</reference>
<dbReference type="PATRIC" id="fig|1229276.3.peg.3777"/>
<keyword evidence="1" id="KW-1133">Transmembrane helix</keyword>
<protein>
    <submittedName>
        <fullName evidence="2">Uncharacterized protein</fullName>
    </submittedName>
</protein>
<evidence type="ECO:0000256" key="1">
    <source>
        <dbReference type="SAM" id="Phobius"/>
    </source>
</evidence>
<sequence>MIHAEEYVPISAFVGFFLFGVAATDCFSERQIIQKLR</sequence>
<gene>
    <name evidence="2" type="ORF">DI53_3655</name>
</gene>
<keyword evidence="3" id="KW-1185">Reference proteome</keyword>
<dbReference type="STRING" id="1229276.DI53_3655"/>
<name>A0A0B8T694_9SPHI</name>
<accession>A0A0B8T694</accession>
<dbReference type="Proteomes" id="UP000031802">
    <property type="component" value="Unassembled WGS sequence"/>
</dbReference>
<feature type="transmembrane region" description="Helical" evidence="1">
    <location>
        <begin position="6"/>
        <end position="27"/>
    </location>
</feature>
<keyword evidence="1" id="KW-0472">Membrane</keyword>
<evidence type="ECO:0000313" key="3">
    <source>
        <dbReference type="Proteomes" id="UP000031802"/>
    </source>
</evidence>
<reference evidence="3" key="1">
    <citation type="submission" date="2014-04" db="EMBL/GenBank/DDBJ databases">
        <title>Whole-Genome optical mapping and complete genome sequence of Sphingobacterium deserti sp. nov., a new spaces isolated from desert in the west of China.</title>
        <authorList>
            <person name="Teng C."/>
            <person name="Zhou Z."/>
            <person name="Li X."/>
            <person name="Chen M."/>
            <person name="Lin M."/>
            <person name="Wang L."/>
            <person name="Su S."/>
            <person name="Zhang C."/>
            <person name="Zhang W."/>
        </authorList>
    </citation>
    <scope>NUCLEOTIDE SEQUENCE [LARGE SCALE GENOMIC DNA]</scope>
    <source>
        <strain evidence="3">ACCC05744</strain>
    </source>
</reference>
<keyword evidence="1" id="KW-0812">Transmembrane</keyword>
<dbReference type="AlphaFoldDB" id="A0A0B8T694"/>
<dbReference type="EMBL" id="JJMU01000066">
    <property type="protein sequence ID" value="KGE12615.1"/>
    <property type="molecule type" value="Genomic_DNA"/>
</dbReference>